<evidence type="ECO:0000313" key="2">
    <source>
        <dbReference type="EMBL" id="KAL2609152.1"/>
    </source>
</evidence>
<sequence length="163" mass="19024">MEKRRVVVEKNSKMYRVVGEGVLRREGGFEAVEGGEAREEEEEEAAEEELLLGCREEKIPGREREKRRGEEETQRGPDPDYSITGSRENSRVETHSLRDISDPTKYGRFWSEKTRKKKRKGKKKKKRISRGSKKDREKQKGFCGYRRSWIGLDPDEFSGENAL</sequence>
<gene>
    <name evidence="2" type="ORF">R1flu_027725</name>
</gene>
<feature type="compositionally biased region" description="Basic and acidic residues" evidence="1">
    <location>
        <begin position="88"/>
        <end position="102"/>
    </location>
</feature>
<feature type="compositionally biased region" description="Basic and acidic residues" evidence="1">
    <location>
        <begin position="54"/>
        <end position="78"/>
    </location>
</feature>
<dbReference type="Proteomes" id="UP001605036">
    <property type="component" value="Unassembled WGS sequence"/>
</dbReference>
<protein>
    <submittedName>
        <fullName evidence="2">Uncharacterized protein</fullName>
    </submittedName>
</protein>
<accession>A0ABD1XJN7</accession>
<evidence type="ECO:0000313" key="3">
    <source>
        <dbReference type="Proteomes" id="UP001605036"/>
    </source>
</evidence>
<proteinExistence type="predicted"/>
<dbReference type="EMBL" id="JBHFFA010000008">
    <property type="protein sequence ID" value="KAL2609152.1"/>
    <property type="molecule type" value="Genomic_DNA"/>
</dbReference>
<feature type="compositionally biased region" description="Basic residues" evidence="1">
    <location>
        <begin position="114"/>
        <end position="131"/>
    </location>
</feature>
<name>A0ABD1XJN7_9MARC</name>
<keyword evidence="3" id="KW-1185">Reference proteome</keyword>
<feature type="region of interest" description="Disordered" evidence="1">
    <location>
        <begin position="50"/>
        <end position="140"/>
    </location>
</feature>
<evidence type="ECO:0000256" key="1">
    <source>
        <dbReference type="SAM" id="MobiDB-lite"/>
    </source>
</evidence>
<comment type="caution">
    <text evidence="2">The sequence shown here is derived from an EMBL/GenBank/DDBJ whole genome shotgun (WGS) entry which is preliminary data.</text>
</comment>
<reference evidence="2 3" key="1">
    <citation type="submission" date="2024-09" db="EMBL/GenBank/DDBJ databases">
        <title>Chromosome-scale assembly of Riccia fluitans.</title>
        <authorList>
            <person name="Paukszto L."/>
            <person name="Sawicki J."/>
            <person name="Karawczyk K."/>
            <person name="Piernik-Szablinska J."/>
            <person name="Szczecinska M."/>
            <person name="Mazdziarz M."/>
        </authorList>
    </citation>
    <scope>NUCLEOTIDE SEQUENCE [LARGE SCALE GENOMIC DNA]</scope>
    <source>
        <strain evidence="2">Rf_01</strain>
        <tissue evidence="2">Aerial parts of the thallus</tissue>
    </source>
</reference>
<organism evidence="2 3">
    <name type="scientific">Riccia fluitans</name>
    <dbReference type="NCBI Taxonomy" id="41844"/>
    <lineage>
        <taxon>Eukaryota</taxon>
        <taxon>Viridiplantae</taxon>
        <taxon>Streptophyta</taxon>
        <taxon>Embryophyta</taxon>
        <taxon>Marchantiophyta</taxon>
        <taxon>Marchantiopsida</taxon>
        <taxon>Marchantiidae</taxon>
        <taxon>Marchantiales</taxon>
        <taxon>Ricciaceae</taxon>
        <taxon>Riccia</taxon>
    </lineage>
</organism>
<feature type="region of interest" description="Disordered" evidence="1">
    <location>
        <begin position="26"/>
        <end position="45"/>
    </location>
</feature>
<dbReference type="AlphaFoldDB" id="A0ABD1XJN7"/>